<dbReference type="InterPro" id="IPR011990">
    <property type="entry name" value="TPR-like_helical_dom_sf"/>
</dbReference>
<evidence type="ECO:0000256" key="1">
    <source>
        <dbReference type="ARBA" id="ARBA00007626"/>
    </source>
</evidence>
<reference evidence="5 6" key="1">
    <citation type="submission" date="2017-11" db="EMBL/GenBank/DDBJ databases">
        <title>De-novo sequencing of pomegranate (Punica granatum L.) genome.</title>
        <authorList>
            <person name="Akparov Z."/>
            <person name="Amiraslanov A."/>
            <person name="Hajiyeva S."/>
            <person name="Abbasov M."/>
            <person name="Kaur K."/>
            <person name="Hamwieh A."/>
            <person name="Solovyev V."/>
            <person name="Salamov A."/>
            <person name="Braich B."/>
            <person name="Kosarev P."/>
            <person name="Mahmoud A."/>
            <person name="Hajiyev E."/>
            <person name="Babayeva S."/>
            <person name="Izzatullayeva V."/>
            <person name="Mammadov A."/>
            <person name="Mammadov A."/>
            <person name="Sharifova S."/>
            <person name="Ojaghi J."/>
            <person name="Eynullazada K."/>
            <person name="Bayramov B."/>
            <person name="Abdulazimova A."/>
            <person name="Shahmuradov I."/>
        </authorList>
    </citation>
    <scope>NUCLEOTIDE SEQUENCE [LARGE SCALE GENOMIC DNA]</scope>
    <source>
        <strain evidence="6">cv. AG2017</strain>
        <tissue evidence="5">Leaf</tissue>
    </source>
</reference>
<evidence type="ECO:0000256" key="3">
    <source>
        <dbReference type="PROSITE-ProRule" id="PRU00708"/>
    </source>
</evidence>
<feature type="repeat" description="PPR" evidence="3">
    <location>
        <begin position="353"/>
        <end position="387"/>
    </location>
</feature>
<evidence type="ECO:0000313" key="5">
    <source>
        <dbReference type="EMBL" id="PKI61448.1"/>
    </source>
</evidence>
<evidence type="ECO:0000313" key="6">
    <source>
        <dbReference type="Proteomes" id="UP000233551"/>
    </source>
</evidence>
<name>A0A2I0JYP0_PUNGR</name>
<comment type="caution">
    <text evidence="5">The sequence shown here is derived from an EMBL/GenBank/DDBJ whole genome shotgun (WGS) entry which is preliminary data.</text>
</comment>
<evidence type="ECO:0008006" key="7">
    <source>
        <dbReference type="Google" id="ProtNLM"/>
    </source>
</evidence>
<feature type="repeat" description="PPR" evidence="3">
    <location>
        <begin position="598"/>
        <end position="632"/>
    </location>
</feature>
<dbReference type="PANTHER" id="PTHR47938:SF34">
    <property type="entry name" value="EXPRESSED PROTEIN"/>
    <property type="match status" value="1"/>
</dbReference>
<gene>
    <name evidence="5" type="ORF">CRG98_018131</name>
</gene>
<sequence length="1225" mass="137239">MVILIFSGSADEWIRAIRAGRDYLNTGKVAGPNLYFEASQDPLGRPKKKPKCYLSNSHSLVLPQLCQRSAAISATTATNPSASISTPPPTTAGSDGRPSICMQTLTHLPFRNGAISSAARCCASSRTAAASAIAAAPLDRQHQNHRLLLSESLTSVAHSPASPSPIPELLSILSSPNWQKNPALRTLIPSITPSHVSSLFAFNVDPQTALGFFNWIAQRPGFKHNVQSHSSLLAILIPNNFLGVAEKVRLSMIKCCDSVDDARFLLDFVLSMNRDSGLKFKLTVRCYNTLLMSLSRFLMIDEMKKVYIEMLDEKVSPNIYTFNTMINAYCKLGKVAEAEVYVRKIFQAGLSPDTFTYTSLILGCCRNRDVDGAYGVFVQMPQKGCRRNEVSYTNLLHGLCEAKRVDEALKLFSQMGEDNCFPTVRTYTVLIWGLCGSNRRSEAMDLFEEMPKRGCQPNLHTYTVLMDSMCKDNKVDEARRMLDGLLEKGLVPNVVTYNALMDGYCKEGRMDDALEVLALLESNSCSPNARTYNELICGYSRIKNLHKAMALLDRMIERKLSPDLMTYNSLIHGQCKLGELDTAYRLLDMMEESGLAPDQWTYGFLIDTLCKKSRVQEAHDLFESLPKKGVKANEVMYTALIDGCCKAGKLEDAKNLVNRMLEEGCLPNSCTYNALIDGLCKEGKMEEALNMVEKVTKDLKPTVHTYTIMIKQMLAEGDFDHAQKVFEQMVSSGLQPDVFTYTTFLHAYCIQGRVKEAEHVMDKMKKEGIVPDSLTYTLLIDAYGRLGLLPCAFDVLKRMFAAGCVPSHHTYSFLLKHILIEKQVKENGIAVGLGSVSNIKTTIDLDDVWNTVEFPSVLELFDKMSEHGCYPDLNTYTKLIIGFCNKGRLEIAFQVFGHMEERGITPNEKTYISLINCCCAQRLLGEAMKLMDGMIEQGLLPQLESYKLLLCGLYDEEENDKAKEAFCSLLEHGYNHDEVAWKLLVDGLLKRGFVDRCSELLGNAILLLSSQYFSMMTEPMSTVIISSDSRLLFQYGCFHVLRSSGPPFVPPTIFIKQGLASFLLFSTRNFWMILRAMQQPRRGCPQPHCQHSITVLDTCKNHPLVQYKEFLDDFESNAAATQRLPAASLTRNFWMILRAMQQPRRGCPQPHCQHSITVLDTCKNHPLVQYKEFLDDFESNAAATQRLPAASLLSHITSAADADFFKSSVRRHGQLEKVNRIEECC</sequence>
<dbReference type="SUPFAM" id="SSF81901">
    <property type="entry name" value="HCP-like"/>
    <property type="match status" value="1"/>
</dbReference>
<dbReference type="GO" id="GO:0003729">
    <property type="term" value="F:mRNA binding"/>
    <property type="evidence" value="ECO:0007669"/>
    <property type="project" value="TreeGrafter"/>
</dbReference>
<feature type="repeat" description="PPR" evidence="3">
    <location>
        <begin position="283"/>
        <end position="317"/>
    </location>
</feature>
<feature type="repeat" description="PPR" evidence="3">
    <location>
        <begin position="388"/>
        <end position="422"/>
    </location>
</feature>
<dbReference type="SUPFAM" id="SSF48452">
    <property type="entry name" value="TPR-like"/>
    <property type="match status" value="1"/>
</dbReference>
<dbReference type="AlphaFoldDB" id="A0A2I0JYP0"/>
<feature type="repeat" description="PPR" evidence="3">
    <location>
        <begin position="702"/>
        <end position="736"/>
    </location>
</feature>
<dbReference type="Gene3D" id="1.25.40.10">
    <property type="entry name" value="Tetratricopeptide repeat domain"/>
    <property type="match status" value="8"/>
</dbReference>
<feature type="repeat" description="PPR" evidence="3">
    <location>
        <begin position="772"/>
        <end position="806"/>
    </location>
</feature>
<dbReference type="Pfam" id="PF12854">
    <property type="entry name" value="PPR_1"/>
    <property type="match status" value="1"/>
</dbReference>
<dbReference type="PROSITE" id="PS51375">
    <property type="entry name" value="PPR"/>
    <property type="match status" value="17"/>
</dbReference>
<proteinExistence type="inferred from homology"/>
<feature type="repeat" description="PPR" evidence="3">
    <location>
        <begin position="872"/>
        <end position="906"/>
    </location>
</feature>
<feature type="repeat" description="PPR" evidence="3">
    <location>
        <begin position="493"/>
        <end position="527"/>
    </location>
</feature>
<feature type="repeat" description="PPR" evidence="3">
    <location>
        <begin position="907"/>
        <end position="941"/>
    </location>
</feature>
<feature type="repeat" description="PPR" evidence="3">
    <location>
        <begin position="668"/>
        <end position="698"/>
    </location>
</feature>
<dbReference type="EMBL" id="PGOL01001035">
    <property type="protein sequence ID" value="PKI61448.1"/>
    <property type="molecule type" value="Genomic_DNA"/>
</dbReference>
<dbReference type="STRING" id="22663.A0A2I0JYP0"/>
<feature type="repeat" description="PPR" evidence="3">
    <location>
        <begin position="423"/>
        <end position="457"/>
    </location>
</feature>
<feature type="region of interest" description="Disordered" evidence="4">
    <location>
        <begin position="77"/>
        <end position="97"/>
    </location>
</feature>
<evidence type="ECO:0000256" key="4">
    <source>
        <dbReference type="SAM" id="MobiDB-lite"/>
    </source>
</evidence>
<feature type="repeat" description="PPR" evidence="3">
    <location>
        <begin position="633"/>
        <end position="667"/>
    </location>
</feature>
<organism evidence="5 6">
    <name type="scientific">Punica granatum</name>
    <name type="common">Pomegranate</name>
    <dbReference type="NCBI Taxonomy" id="22663"/>
    <lineage>
        <taxon>Eukaryota</taxon>
        <taxon>Viridiplantae</taxon>
        <taxon>Streptophyta</taxon>
        <taxon>Embryophyta</taxon>
        <taxon>Tracheophyta</taxon>
        <taxon>Spermatophyta</taxon>
        <taxon>Magnoliopsida</taxon>
        <taxon>eudicotyledons</taxon>
        <taxon>Gunneridae</taxon>
        <taxon>Pentapetalae</taxon>
        <taxon>rosids</taxon>
        <taxon>malvids</taxon>
        <taxon>Myrtales</taxon>
        <taxon>Lythraceae</taxon>
        <taxon>Punica</taxon>
    </lineage>
</organism>
<accession>A0A2I0JYP0</accession>
<feature type="repeat" description="PPR" evidence="3">
    <location>
        <begin position="563"/>
        <end position="597"/>
    </location>
</feature>
<feature type="repeat" description="PPR" evidence="3">
    <location>
        <begin position="318"/>
        <end position="352"/>
    </location>
</feature>
<dbReference type="Pfam" id="PF01535">
    <property type="entry name" value="PPR"/>
    <property type="match status" value="2"/>
</dbReference>
<dbReference type="NCBIfam" id="TIGR00756">
    <property type="entry name" value="PPR"/>
    <property type="match status" value="17"/>
</dbReference>
<keyword evidence="6" id="KW-1185">Reference proteome</keyword>
<feature type="repeat" description="PPR" evidence="3">
    <location>
        <begin position="737"/>
        <end position="771"/>
    </location>
</feature>
<comment type="similarity">
    <text evidence="1">Belongs to the PPR family. P subfamily.</text>
</comment>
<evidence type="ECO:0000256" key="2">
    <source>
        <dbReference type="ARBA" id="ARBA00022737"/>
    </source>
</evidence>
<dbReference type="Proteomes" id="UP000233551">
    <property type="component" value="Unassembled WGS sequence"/>
</dbReference>
<dbReference type="InterPro" id="IPR002885">
    <property type="entry name" value="PPR_rpt"/>
</dbReference>
<dbReference type="Pfam" id="PF13041">
    <property type="entry name" value="PPR_2"/>
    <property type="match status" value="7"/>
</dbReference>
<feature type="repeat" description="PPR" evidence="3">
    <location>
        <begin position="458"/>
        <end position="492"/>
    </location>
</feature>
<dbReference type="PANTHER" id="PTHR47938">
    <property type="entry name" value="RESPIRATORY COMPLEX I CHAPERONE (CIA84), PUTATIVE (AFU_ORTHOLOGUE AFUA_2G06020)-RELATED"/>
    <property type="match status" value="1"/>
</dbReference>
<keyword evidence="2" id="KW-0677">Repeat</keyword>
<feature type="repeat" description="PPR" evidence="3">
    <location>
        <begin position="528"/>
        <end position="562"/>
    </location>
</feature>
<protein>
    <recommendedName>
        <fullName evidence="7">Pentacotripeptide-repeat region of PRORP domain-containing protein</fullName>
    </recommendedName>
</protein>